<name>A0ABT9NKP2_9ACTN</name>
<dbReference type="InterPro" id="IPR002347">
    <property type="entry name" value="SDR_fam"/>
</dbReference>
<dbReference type="Gene3D" id="3.40.50.720">
    <property type="entry name" value="NAD(P)-binding Rossmann-like Domain"/>
    <property type="match status" value="1"/>
</dbReference>
<comment type="similarity">
    <text evidence="1 3">Belongs to the short-chain dehydrogenases/reductases (SDR) family.</text>
</comment>
<dbReference type="EMBL" id="JAUSQM010000001">
    <property type="protein sequence ID" value="MDP9820921.1"/>
    <property type="molecule type" value="Genomic_DNA"/>
</dbReference>
<evidence type="ECO:0000256" key="2">
    <source>
        <dbReference type="ARBA" id="ARBA00023002"/>
    </source>
</evidence>
<feature type="domain" description="Ketoreductase" evidence="4">
    <location>
        <begin position="7"/>
        <end position="195"/>
    </location>
</feature>
<proteinExistence type="inferred from homology"/>
<protein>
    <submittedName>
        <fullName evidence="5">Short-subunit dehydrogenase</fullName>
    </submittedName>
</protein>
<dbReference type="InterPro" id="IPR036291">
    <property type="entry name" value="NAD(P)-bd_dom_sf"/>
</dbReference>
<evidence type="ECO:0000313" key="6">
    <source>
        <dbReference type="Proteomes" id="UP001240447"/>
    </source>
</evidence>
<reference evidence="5 6" key="1">
    <citation type="submission" date="2023-07" db="EMBL/GenBank/DDBJ databases">
        <title>Sequencing the genomes of 1000 actinobacteria strains.</title>
        <authorList>
            <person name="Klenk H.-P."/>
        </authorList>
    </citation>
    <scope>NUCLEOTIDE SEQUENCE [LARGE SCALE GENOMIC DNA]</scope>
    <source>
        <strain evidence="5 6">GD13</strain>
    </source>
</reference>
<keyword evidence="6" id="KW-1185">Reference proteome</keyword>
<evidence type="ECO:0000256" key="1">
    <source>
        <dbReference type="ARBA" id="ARBA00006484"/>
    </source>
</evidence>
<dbReference type="PRINTS" id="PR00080">
    <property type="entry name" value="SDRFAMILY"/>
</dbReference>
<dbReference type="RefSeq" id="WP_181642569.1">
    <property type="nucleotide sequence ID" value="NZ_CCXJ01000723.1"/>
</dbReference>
<dbReference type="SUPFAM" id="SSF51735">
    <property type="entry name" value="NAD(P)-binding Rossmann-fold domains"/>
    <property type="match status" value="1"/>
</dbReference>
<dbReference type="PANTHER" id="PTHR43391">
    <property type="entry name" value="RETINOL DEHYDROGENASE-RELATED"/>
    <property type="match status" value="1"/>
</dbReference>
<evidence type="ECO:0000313" key="5">
    <source>
        <dbReference type="EMBL" id="MDP9820921.1"/>
    </source>
</evidence>
<dbReference type="InterPro" id="IPR057326">
    <property type="entry name" value="KR_dom"/>
</dbReference>
<accession>A0ABT9NKP2</accession>
<evidence type="ECO:0000259" key="4">
    <source>
        <dbReference type="SMART" id="SM00822"/>
    </source>
</evidence>
<dbReference type="Proteomes" id="UP001240447">
    <property type="component" value="Unassembled WGS sequence"/>
</dbReference>
<dbReference type="CDD" id="cd05233">
    <property type="entry name" value="SDR_c"/>
    <property type="match status" value="1"/>
</dbReference>
<dbReference type="SMART" id="SM00822">
    <property type="entry name" value="PKS_KR"/>
    <property type="match status" value="1"/>
</dbReference>
<gene>
    <name evidence="5" type="ORF">J2S59_000730</name>
</gene>
<keyword evidence="2" id="KW-0560">Oxidoreductase</keyword>
<comment type="caution">
    <text evidence="5">The sequence shown here is derived from an EMBL/GenBank/DDBJ whole genome shotgun (WGS) entry which is preliminary data.</text>
</comment>
<dbReference type="Pfam" id="PF00106">
    <property type="entry name" value="adh_short"/>
    <property type="match status" value="1"/>
</dbReference>
<organism evidence="5 6">
    <name type="scientific">Nocardioides massiliensis</name>
    <dbReference type="NCBI Taxonomy" id="1325935"/>
    <lineage>
        <taxon>Bacteria</taxon>
        <taxon>Bacillati</taxon>
        <taxon>Actinomycetota</taxon>
        <taxon>Actinomycetes</taxon>
        <taxon>Propionibacteriales</taxon>
        <taxon>Nocardioidaceae</taxon>
        <taxon>Nocardioides</taxon>
    </lineage>
</organism>
<dbReference type="PANTHER" id="PTHR43391:SF82">
    <property type="entry name" value="OXIDOREDUCTASE SADH-RELATED"/>
    <property type="match status" value="1"/>
</dbReference>
<sequence>MRRISGRVAVVTGAGSGIGREVARQLAERGAHVALVDVRPEGIEETADLVRRAGTRASTHVADVRDADRMLALAEEVVQEHGACHILVNNAGVTSAGAFEDESLEDLRWIVGVNLWGVVHGCHAFLPLLRQQDEAHIVNVSSMVGLLGLPHNAAYALTKGAVRSFSESLRGELGTTQVGVTTVFPGAHRTGITETARGSSAALLAELGRSKFAPLAMRSPAGLARRIVRGIEKDQARVVAGPDARAVDILARVAPGRTGPLGRLTGRAATRS</sequence>
<evidence type="ECO:0000256" key="3">
    <source>
        <dbReference type="RuleBase" id="RU000363"/>
    </source>
</evidence>
<dbReference type="PRINTS" id="PR00081">
    <property type="entry name" value="GDHRDH"/>
</dbReference>